<keyword evidence="1" id="KW-0732">Signal</keyword>
<dbReference type="RefSeq" id="WP_090650834.1">
    <property type="nucleotide sequence ID" value="NZ_CBCRYE010000009.1"/>
</dbReference>
<organism evidence="3 4">
    <name type="scientific">Asticcacaulis taihuensis</name>
    <dbReference type="NCBI Taxonomy" id="260084"/>
    <lineage>
        <taxon>Bacteria</taxon>
        <taxon>Pseudomonadati</taxon>
        <taxon>Pseudomonadota</taxon>
        <taxon>Alphaproteobacteria</taxon>
        <taxon>Caulobacterales</taxon>
        <taxon>Caulobacteraceae</taxon>
        <taxon>Asticcacaulis</taxon>
    </lineage>
</organism>
<dbReference type="STRING" id="260084.SAMN02927928_0098"/>
<dbReference type="Proteomes" id="UP000199150">
    <property type="component" value="Unassembled WGS sequence"/>
</dbReference>
<feature type="signal peptide" evidence="1">
    <location>
        <begin position="1"/>
        <end position="25"/>
    </location>
</feature>
<sequence>MTKFAIKSLFAASVFALVASASAFAADTYKLDAGHTSVTFQYTHFGFSHPTGKFMNAVGSVTLDDATPANSSVEVSFDINGINTGVAALDTHLKSADFFDAAKFPTATFKSTKVVQTSATTADVTGDLTIHGVTKPVTLKVTLNKKDVHPMMKKVDAGFTATGTINRSDFGMGNYVPAVSDQVDLYIEAEAIAQ</sequence>
<evidence type="ECO:0000256" key="1">
    <source>
        <dbReference type="SAM" id="SignalP"/>
    </source>
</evidence>
<dbReference type="SMART" id="SM00867">
    <property type="entry name" value="YceI"/>
    <property type="match status" value="1"/>
</dbReference>
<dbReference type="InterPro" id="IPR036761">
    <property type="entry name" value="TTHA0802/YceI-like_sf"/>
</dbReference>
<name>A0A1G4TQY0_9CAUL</name>
<accession>A0A1G4TQY0</accession>
<dbReference type="OrthoDB" id="9811006at2"/>
<evidence type="ECO:0000259" key="2">
    <source>
        <dbReference type="SMART" id="SM00867"/>
    </source>
</evidence>
<feature type="chain" id="PRO_5011791996" evidence="1">
    <location>
        <begin position="26"/>
        <end position="194"/>
    </location>
</feature>
<dbReference type="PANTHER" id="PTHR34406:SF1">
    <property type="entry name" value="PROTEIN YCEI"/>
    <property type="match status" value="1"/>
</dbReference>
<dbReference type="PANTHER" id="PTHR34406">
    <property type="entry name" value="PROTEIN YCEI"/>
    <property type="match status" value="1"/>
</dbReference>
<dbReference type="Pfam" id="PF04264">
    <property type="entry name" value="YceI"/>
    <property type="match status" value="1"/>
</dbReference>
<dbReference type="InterPro" id="IPR007372">
    <property type="entry name" value="Lipid/polyisoprenoid-bd_YceI"/>
</dbReference>
<gene>
    <name evidence="3" type="ORF">SAMN02927928_0098</name>
</gene>
<feature type="domain" description="Lipid/polyisoprenoid-binding YceI-like" evidence="2">
    <location>
        <begin position="28"/>
        <end position="192"/>
    </location>
</feature>
<proteinExistence type="predicted"/>
<dbReference type="Gene3D" id="2.40.128.110">
    <property type="entry name" value="Lipid/polyisoprenoid-binding, YceI-like"/>
    <property type="match status" value="1"/>
</dbReference>
<dbReference type="AlphaFoldDB" id="A0A1G4TQY0"/>
<dbReference type="SUPFAM" id="SSF101874">
    <property type="entry name" value="YceI-like"/>
    <property type="match status" value="1"/>
</dbReference>
<reference evidence="4" key="1">
    <citation type="submission" date="2016-10" db="EMBL/GenBank/DDBJ databases">
        <authorList>
            <person name="Varghese N."/>
            <person name="Submissions S."/>
        </authorList>
    </citation>
    <scope>NUCLEOTIDE SEQUENCE [LARGE SCALE GENOMIC DNA]</scope>
    <source>
        <strain evidence="4">CGMCC 1.3431</strain>
    </source>
</reference>
<keyword evidence="4" id="KW-1185">Reference proteome</keyword>
<evidence type="ECO:0000313" key="3">
    <source>
        <dbReference type="EMBL" id="SCW83750.1"/>
    </source>
</evidence>
<evidence type="ECO:0000313" key="4">
    <source>
        <dbReference type="Proteomes" id="UP000199150"/>
    </source>
</evidence>
<dbReference type="EMBL" id="FMTS01000011">
    <property type="protein sequence ID" value="SCW83750.1"/>
    <property type="molecule type" value="Genomic_DNA"/>
</dbReference>
<protein>
    <submittedName>
        <fullName evidence="3">Polyisoprenoid-binding protein YceI</fullName>
    </submittedName>
</protein>